<reference evidence="2" key="1">
    <citation type="submission" date="2022-08" db="EMBL/GenBank/DDBJ databases">
        <title>Genome analysis of Corynebacteriales strain.</title>
        <authorList>
            <person name="Lee S.D."/>
        </authorList>
    </citation>
    <scope>NUCLEOTIDE SEQUENCE</scope>
    <source>
        <strain evidence="2">D3-21</strain>
    </source>
</reference>
<feature type="signal peptide" evidence="1">
    <location>
        <begin position="1"/>
        <end position="20"/>
    </location>
</feature>
<dbReference type="PROSITE" id="PS51257">
    <property type="entry name" value="PROKAR_LIPOPROTEIN"/>
    <property type="match status" value="1"/>
</dbReference>
<organism evidence="2 3">
    <name type="scientific">Speluncibacter jeojiensis</name>
    <dbReference type="NCBI Taxonomy" id="2710754"/>
    <lineage>
        <taxon>Bacteria</taxon>
        <taxon>Bacillati</taxon>
        <taxon>Actinomycetota</taxon>
        <taxon>Actinomycetes</taxon>
        <taxon>Mycobacteriales</taxon>
        <taxon>Speluncibacteraceae</taxon>
        <taxon>Speluncibacter</taxon>
    </lineage>
</organism>
<dbReference type="AlphaFoldDB" id="A0A9X4M277"/>
<evidence type="ECO:0000256" key="1">
    <source>
        <dbReference type="SAM" id="SignalP"/>
    </source>
</evidence>
<evidence type="ECO:0000313" key="2">
    <source>
        <dbReference type="EMBL" id="MDG3016678.1"/>
    </source>
</evidence>
<name>A0A9X4M277_9ACTN</name>
<proteinExistence type="predicted"/>
<keyword evidence="1" id="KW-0732">Signal</keyword>
<protein>
    <submittedName>
        <fullName evidence="2">DUF3558 family protein</fullName>
    </submittedName>
</protein>
<gene>
    <name evidence="2" type="ORF">NVS88_19175</name>
</gene>
<dbReference type="InterPro" id="IPR024520">
    <property type="entry name" value="DUF3558"/>
</dbReference>
<accession>A0A9X4M277</accession>
<sequence>MNRNWLVATGAGVVAALSVAACGSAAPRAGHDAAGDRSVFDPCQLTQSQLSAIGDRLTLSKYNDISVQDEENRSCSWDGDWYTLTVESHGYSFEDAQGNSSYVDFTPVDLSGWNKAAKFTSPQSSFDEDCGIILGVQQGVVSVVVGNTSVGAAPQAPCDKATDIAKALSPDLPR</sequence>
<keyword evidence="3" id="KW-1185">Reference proteome</keyword>
<comment type="caution">
    <text evidence="2">The sequence shown here is derived from an EMBL/GenBank/DDBJ whole genome shotgun (WGS) entry which is preliminary data.</text>
</comment>
<evidence type="ECO:0000313" key="3">
    <source>
        <dbReference type="Proteomes" id="UP001152755"/>
    </source>
</evidence>
<dbReference type="EMBL" id="JANRHA010000015">
    <property type="protein sequence ID" value="MDG3016678.1"/>
    <property type="molecule type" value="Genomic_DNA"/>
</dbReference>
<dbReference type="Pfam" id="PF12079">
    <property type="entry name" value="DUF3558"/>
    <property type="match status" value="1"/>
</dbReference>
<dbReference type="Proteomes" id="UP001152755">
    <property type="component" value="Unassembled WGS sequence"/>
</dbReference>
<dbReference type="RefSeq" id="WP_277833408.1">
    <property type="nucleotide sequence ID" value="NZ_JAAIVF010000004.1"/>
</dbReference>
<feature type="chain" id="PRO_5040869314" evidence="1">
    <location>
        <begin position="21"/>
        <end position="174"/>
    </location>
</feature>